<comment type="similarity">
    <text evidence="1">Belongs to the nuclease type I family.</text>
</comment>
<keyword evidence="10" id="KW-1185">Reference proteome</keyword>
<dbReference type="GO" id="GO:0003676">
    <property type="term" value="F:nucleic acid binding"/>
    <property type="evidence" value="ECO:0007669"/>
    <property type="project" value="InterPro"/>
</dbReference>
<evidence type="ECO:0000313" key="10">
    <source>
        <dbReference type="Proteomes" id="UP000307440"/>
    </source>
</evidence>
<feature type="chain" id="PRO_5022699412" evidence="8">
    <location>
        <begin position="20"/>
        <end position="411"/>
    </location>
</feature>
<name>A0A5C3KPR4_COPMA</name>
<dbReference type="GO" id="GO:0004519">
    <property type="term" value="F:endonuclease activity"/>
    <property type="evidence" value="ECO:0007669"/>
    <property type="project" value="UniProtKB-KW"/>
</dbReference>
<dbReference type="SUPFAM" id="SSF48537">
    <property type="entry name" value="Phospholipase C/P1 nuclease"/>
    <property type="match status" value="1"/>
</dbReference>
<evidence type="ECO:0000256" key="3">
    <source>
        <dbReference type="ARBA" id="ARBA00022723"/>
    </source>
</evidence>
<keyword evidence="6" id="KW-1015">Disulfide bond</keyword>
<dbReference type="OrthoDB" id="441446at2759"/>
<dbReference type="PANTHER" id="PTHR33146:SF29">
    <property type="entry name" value="S1_P1 NUCLEASE"/>
    <property type="match status" value="1"/>
</dbReference>
<evidence type="ECO:0000256" key="1">
    <source>
        <dbReference type="ARBA" id="ARBA00009547"/>
    </source>
</evidence>
<evidence type="ECO:0000256" key="8">
    <source>
        <dbReference type="SAM" id="SignalP"/>
    </source>
</evidence>
<evidence type="ECO:0000313" key="9">
    <source>
        <dbReference type="EMBL" id="TFK22384.1"/>
    </source>
</evidence>
<accession>A0A5C3KPR4</accession>
<evidence type="ECO:0000256" key="4">
    <source>
        <dbReference type="ARBA" id="ARBA00022759"/>
    </source>
</evidence>
<evidence type="ECO:0000256" key="5">
    <source>
        <dbReference type="ARBA" id="ARBA00022801"/>
    </source>
</evidence>
<dbReference type="STRING" id="230819.A0A5C3KPR4"/>
<evidence type="ECO:0000256" key="7">
    <source>
        <dbReference type="ARBA" id="ARBA00023180"/>
    </source>
</evidence>
<dbReference type="Pfam" id="PF02265">
    <property type="entry name" value="S1-P1_nuclease"/>
    <property type="match status" value="1"/>
</dbReference>
<proteinExistence type="inferred from homology"/>
<dbReference type="PANTHER" id="PTHR33146">
    <property type="entry name" value="ENDONUCLEASE 4"/>
    <property type="match status" value="1"/>
</dbReference>
<feature type="signal peptide" evidence="8">
    <location>
        <begin position="1"/>
        <end position="19"/>
    </location>
</feature>
<dbReference type="GO" id="GO:0006308">
    <property type="term" value="P:DNA catabolic process"/>
    <property type="evidence" value="ECO:0007669"/>
    <property type="project" value="InterPro"/>
</dbReference>
<keyword evidence="4" id="KW-0255">Endonuclease</keyword>
<dbReference type="InterPro" id="IPR003154">
    <property type="entry name" value="S1/P1nuclease"/>
</dbReference>
<dbReference type="Proteomes" id="UP000307440">
    <property type="component" value="Unassembled WGS sequence"/>
</dbReference>
<keyword evidence="3" id="KW-0479">Metal-binding</keyword>
<organism evidence="9 10">
    <name type="scientific">Coprinopsis marcescibilis</name>
    <name type="common">Agaric fungus</name>
    <name type="synonym">Psathyrella marcescibilis</name>
    <dbReference type="NCBI Taxonomy" id="230819"/>
    <lineage>
        <taxon>Eukaryota</taxon>
        <taxon>Fungi</taxon>
        <taxon>Dikarya</taxon>
        <taxon>Basidiomycota</taxon>
        <taxon>Agaricomycotina</taxon>
        <taxon>Agaricomycetes</taxon>
        <taxon>Agaricomycetidae</taxon>
        <taxon>Agaricales</taxon>
        <taxon>Agaricineae</taxon>
        <taxon>Psathyrellaceae</taxon>
        <taxon>Coprinopsis</taxon>
    </lineage>
</organism>
<dbReference type="Gene3D" id="1.10.575.10">
    <property type="entry name" value="P1 Nuclease"/>
    <property type="match status" value="1"/>
</dbReference>
<dbReference type="GO" id="GO:0016788">
    <property type="term" value="F:hydrolase activity, acting on ester bonds"/>
    <property type="evidence" value="ECO:0007669"/>
    <property type="project" value="InterPro"/>
</dbReference>
<dbReference type="InterPro" id="IPR008947">
    <property type="entry name" value="PLipase_C/P1_nuclease_dom_sf"/>
</dbReference>
<keyword evidence="2" id="KW-0540">Nuclease</keyword>
<evidence type="ECO:0000256" key="6">
    <source>
        <dbReference type="ARBA" id="ARBA00023157"/>
    </source>
</evidence>
<dbReference type="GO" id="GO:0046872">
    <property type="term" value="F:metal ion binding"/>
    <property type="evidence" value="ECO:0007669"/>
    <property type="project" value="UniProtKB-KW"/>
</dbReference>
<keyword evidence="7" id="KW-0325">Glycoprotein</keyword>
<protein>
    <submittedName>
        <fullName evidence="9">Phospholipase C/P1 nuclease</fullName>
    </submittedName>
</protein>
<evidence type="ECO:0000256" key="2">
    <source>
        <dbReference type="ARBA" id="ARBA00022722"/>
    </source>
</evidence>
<sequence>MLFFALIPCVAFSNVLVHAWDAAGHEITATLAQIYLHESVLPVICDLLGIHISSHASTEELRTKCHLASVATWADRERGNMKWSSAMHYVNAVDDYPRLRCMYPGEGGWDGDKGINILDATKNVTHILAEWSGAKEGHAGMGNRSISLPQWSMKDDGDVLKRRDLSASGPLEQEAFRFLVHFLGDMHQPLHLTGRNRGGNDIKATFTGQATNLHATWDAHIVNKLLGAVPHNYTRQFWSQPGTALPPTSIIEAALKGSPYRSFIRKILWEGVDNRWRDEIQSWLDCPPPTGIWGNLVGTVQEVFSLFLTPQQITPRRYQRMGVDISPDGPVVCPYAWTKPVHDLNCKFVWPVELGFGKRSLQPMIELDTPSYFGALQEGMVIEKLITAGGLRLAGILNWLFAADGYARVSA</sequence>
<reference evidence="9 10" key="1">
    <citation type="journal article" date="2019" name="Nat. Ecol. Evol.">
        <title>Megaphylogeny resolves global patterns of mushroom evolution.</title>
        <authorList>
            <person name="Varga T."/>
            <person name="Krizsan K."/>
            <person name="Foldi C."/>
            <person name="Dima B."/>
            <person name="Sanchez-Garcia M."/>
            <person name="Sanchez-Ramirez S."/>
            <person name="Szollosi G.J."/>
            <person name="Szarkandi J.G."/>
            <person name="Papp V."/>
            <person name="Albert L."/>
            <person name="Andreopoulos W."/>
            <person name="Angelini C."/>
            <person name="Antonin V."/>
            <person name="Barry K.W."/>
            <person name="Bougher N.L."/>
            <person name="Buchanan P."/>
            <person name="Buyck B."/>
            <person name="Bense V."/>
            <person name="Catcheside P."/>
            <person name="Chovatia M."/>
            <person name="Cooper J."/>
            <person name="Damon W."/>
            <person name="Desjardin D."/>
            <person name="Finy P."/>
            <person name="Geml J."/>
            <person name="Haridas S."/>
            <person name="Hughes K."/>
            <person name="Justo A."/>
            <person name="Karasinski D."/>
            <person name="Kautmanova I."/>
            <person name="Kiss B."/>
            <person name="Kocsube S."/>
            <person name="Kotiranta H."/>
            <person name="LaButti K.M."/>
            <person name="Lechner B.E."/>
            <person name="Liimatainen K."/>
            <person name="Lipzen A."/>
            <person name="Lukacs Z."/>
            <person name="Mihaltcheva S."/>
            <person name="Morgado L.N."/>
            <person name="Niskanen T."/>
            <person name="Noordeloos M.E."/>
            <person name="Ohm R.A."/>
            <person name="Ortiz-Santana B."/>
            <person name="Ovrebo C."/>
            <person name="Racz N."/>
            <person name="Riley R."/>
            <person name="Savchenko A."/>
            <person name="Shiryaev A."/>
            <person name="Soop K."/>
            <person name="Spirin V."/>
            <person name="Szebenyi C."/>
            <person name="Tomsovsky M."/>
            <person name="Tulloss R.E."/>
            <person name="Uehling J."/>
            <person name="Grigoriev I.V."/>
            <person name="Vagvolgyi C."/>
            <person name="Papp T."/>
            <person name="Martin F.M."/>
            <person name="Miettinen O."/>
            <person name="Hibbett D.S."/>
            <person name="Nagy L.G."/>
        </authorList>
    </citation>
    <scope>NUCLEOTIDE SEQUENCE [LARGE SCALE GENOMIC DNA]</scope>
    <source>
        <strain evidence="9 10">CBS 121175</strain>
    </source>
</reference>
<dbReference type="AlphaFoldDB" id="A0A5C3KPR4"/>
<dbReference type="EMBL" id="ML210242">
    <property type="protein sequence ID" value="TFK22384.1"/>
    <property type="molecule type" value="Genomic_DNA"/>
</dbReference>
<keyword evidence="5" id="KW-0378">Hydrolase</keyword>
<gene>
    <name evidence="9" type="ORF">FA15DRAFT_688382</name>
</gene>
<keyword evidence="8" id="KW-0732">Signal</keyword>
<dbReference type="CDD" id="cd11010">
    <property type="entry name" value="S1-P1_nuclease"/>
    <property type="match status" value="1"/>
</dbReference>